<evidence type="ECO:0000313" key="2">
    <source>
        <dbReference type="Proteomes" id="UP000054007"/>
    </source>
</evidence>
<reference evidence="1 2" key="1">
    <citation type="journal article" date="2015" name="Fungal Genet. Biol.">
        <title>Evolution of novel wood decay mechanisms in Agaricales revealed by the genome sequences of Fistulina hepatica and Cylindrobasidium torrendii.</title>
        <authorList>
            <person name="Floudas D."/>
            <person name="Held B.W."/>
            <person name="Riley R."/>
            <person name="Nagy L.G."/>
            <person name="Koehler G."/>
            <person name="Ransdell A.S."/>
            <person name="Younus H."/>
            <person name="Chow J."/>
            <person name="Chiniquy J."/>
            <person name="Lipzen A."/>
            <person name="Tritt A."/>
            <person name="Sun H."/>
            <person name="Haridas S."/>
            <person name="LaButti K."/>
            <person name="Ohm R.A."/>
            <person name="Kues U."/>
            <person name="Blanchette R.A."/>
            <person name="Grigoriev I.V."/>
            <person name="Minto R.E."/>
            <person name="Hibbett D.S."/>
        </authorList>
    </citation>
    <scope>NUCLEOTIDE SEQUENCE [LARGE SCALE GENOMIC DNA]</scope>
    <source>
        <strain evidence="1 2">FP15055 ss-10</strain>
    </source>
</reference>
<dbReference type="Proteomes" id="UP000054007">
    <property type="component" value="Unassembled WGS sequence"/>
</dbReference>
<gene>
    <name evidence="1" type="ORF">CYLTODRAFT_246276</name>
</gene>
<dbReference type="EMBL" id="KN880493">
    <property type="protein sequence ID" value="KIY68928.1"/>
    <property type="molecule type" value="Genomic_DNA"/>
</dbReference>
<proteinExistence type="predicted"/>
<evidence type="ECO:0000313" key="1">
    <source>
        <dbReference type="EMBL" id="KIY68928.1"/>
    </source>
</evidence>
<protein>
    <submittedName>
        <fullName evidence="1">Uncharacterized protein</fullName>
    </submittedName>
</protein>
<accession>A0A0D7BEK0</accession>
<name>A0A0D7BEK0_9AGAR</name>
<sequence length="91" mass="9775">MLQVGRVTHNGVNFMRLKSPNIGGYADEPSIPPEPTVGRYTRLAPWYELAQVKCPQLVAQISPPTGGQGQHIAQTQGSLAAVSNIILIHST</sequence>
<organism evidence="1 2">
    <name type="scientific">Cylindrobasidium torrendii FP15055 ss-10</name>
    <dbReference type="NCBI Taxonomy" id="1314674"/>
    <lineage>
        <taxon>Eukaryota</taxon>
        <taxon>Fungi</taxon>
        <taxon>Dikarya</taxon>
        <taxon>Basidiomycota</taxon>
        <taxon>Agaricomycotina</taxon>
        <taxon>Agaricomycetes</taxon>
        <taxon>Agaricomycetidae</taxon>
        <taxon>Agaricales</taxon>
        <taxon>Marasmiineae</taxon>
        <taxon>Physalacriaceae</taxon>
        <taxon>Cylindrobasidium</taxon>
    </lineage>
</organism>
<keyword evidence="2" id="KW-1185">Reference proteome</keyword>
<dbReference type="AlphaFoldDB" id="A0A0D7BEK0"/>